<accession>A0ABU0N058</accession>
<dbReference type="InterPro" id="IPR003593">
    <property type="entry name" value="AAA+_ATPase"/>
</dbReference>
<name>A0ABU0N058_9FIRM</name>
<dbReference type="SMART" id="SM00382">
    <property type="entry name" value="AAA"/>
    <property type="match status" value="1"/>
</dbReference>
<proteinExistence type="inferred from homology"/>
<protein>
    <submittedName>
        <fullName evidence="6">ABC transport system ATP-binding protein</fullName>
    </submittedName>
</protein>
<keyword evidence="4 6" id="KW-0067">ATP-binding</keyword>
<dbReference type="SUPFAM" id="SSF52540">
    <property type="entry name" value="P-loop containing nucleoside triphosphate hydrolases"/>
    <property type="match status" value="1"/>
</dbReference>
<dbReference type="InterPro" id="IPR017911">
    <property type="entry name" value="MacB-like_ATP-bd"/>
</dbReference>
<organism evidence="6 7">
    <name type="scientific">Paraclostridium ghonii</name>
    <dbReference type="NCBI Taxonomy" id="29358"/>
    <lineage>
        <taxon>Bacteria</taxon>
        <taxon>Bacillati</taxon>
        <taxon>Bacillota</taxon>
        <taxon>Clostridia</taxon>
        <taxon>Peptostreptococcales</taxon>
        <taxon>Peptostreptococcaceae</taxon>
        <taxon>Paraclostridium</taxon>
    </lineage>
</organism>
<dbReference type="InterPro" id="IPR017871">
    <property type="entry name" value="ABC_transporter-like_CS"/>
</dbReference>
<dbReference type="PROSITE" id="PS00211">
    <property type="entry name" value="ABC_TRANSPORTER_1"/>
    <property type="match status" value="1"/>
</dbReference>
<gene>
    <name evidence="6" type="ORF">QOZ92_001473</name>
</gene>
<reference evidence="6 7" key="1">
    <citation type="submission" date="2023-07" db="EMBL/GenBank/DDBJ databases">
        <title>Genomic Encyclopedia of Type Strains, Phase IV (KMG-IV): sequencing the most valuable type-strain genomes for metagenomic binning, comparative biology and taxonomic classification.</title>
        <authorList>
            <person name="Goeker M."/>
        </authorList>
    </citation>
    <scope>NUCLEOTIDE SEQUENCE [LARGE SCALE GENOMIC DNA]</scope>
    <source>
        <strain evidence="6 7">DSM 15049</strain>
    </source>
</reference>
<dbReference type="InterPro" id="IPR015854">
    <property type="entry name" value="ABC_transpr_LolD-like"/>
</dbReference>
<dbReference type="PANTHER" id="PTHR24220">
    <property type="entry name" value="IMPORT ATP-BINDING PROTEIN"/>
    <property type="match status" value="1"/>
</dbReference>
<dbReference type="PROSITE" id="PS50893">
    <property type="entry name" value="ABC_TRANSPORTER_2"/>
    <property type="match status" value="1"/>
</dbReference>
<evidence type="ECO:0000313" key="6">
    <source>
        <dbReference type="EMBL" id="MDQ0556359.1"/>
    </source>
</evidence>
<comment type="similarity">
    <text evidence="1">Belongs to the ABC transporter superfamily.</text>
</comment>
<keyword evidence="3" id="KW-0547">Nucleotide-binding</keyword>
<evidence type="ECO:0000256" key="4">
    <source>
        <dbReference type="ARBA" id="ARBA00022840"/>
    </source>
</evidence>
<evidence type="ECO:0000313" key="7">
    <source>
        <dbReference type="Proteomes" id="UP001232584"/>
    </source>
</evidence>
<keyword evidence="7" id="KW-1185">Reference proteome</keyword>
<dbReference type="InterPro" id="IPR003439">
    <property type="entry name" value="ABC_transporter-like_ATP-bd"/>
</dbReference>
<evidence type="ECO:0000256" key="3">
    <source>
        <dbReference type="ARBA" id="ARBA00022741"/>
    </source>
</evidence>
<evidence type="ECO:0000259" key="5">
    <source>
        <dbReference type="PROSITE" id="PS50893"/>
    </source>
</evidence>
<dbReference type="EMBL" id="JAUSWG010000005">
    <property type="protein sequence ID" value="MDQ0556359.1"/>
    <property type="molecule type" value="Genomic_DNA"/>
</dbReference>
<comment type="caution">
    <text evidence="6">The sequence shown here is derived from an EMBL/GenBank/DDBJ whole genome shotgun (WGS) entry which is preliminary data.</text>
</comment>
<evidence type="ECO:0000256" key="1">
    <source>
        <dbReference type="ARBA" id="ARBA00005417"/>
    </source>
</evidence>
<evidence type="ECO:0000256" key="2">
    <source>
        <dbReference type="ARBA" id="ARBA00022448"/>
    </source>
</evidence>
<dbReference type="CDD" id="cd03255">
    <property type="entry name" value="ABC_MJ0796_LolCDE_FtsE"/>
    <property type="match status" value="1"/>
</dbReference>
<sequence length="241" mass="26891">MNQEKYLQKGTKNMNVLSLKDVNYRYEGSKRDIFNNVNVNFKKGKVYGIIGKSGAGKSTLLSLISGLDVCTKGDIVYKGESLKEIDKDIYRSKDIGVIFQGYNLLLNATAKENILLSMNISNIKVKNQNEYVEDLLESVGISPDKANRKILNLSGGEQQRIGIARALAHNPDVIIADEPTGNLDSETEEKIMNILVSLAHEHDKCVIIVTHSKKVCTYLDEIWGLKSGKLLFIKSENIKEN</sequence>
<feature type="domain" description="ABC transporter" evidence="5">
    <location>
        <begin position="17"/>
        <end position="241"/>
    </location>
</feature>
<dbReference type="Pfam" id="PF00005">
    <property type="entry name" value="ABC_tran"/>
    <property type="match status" value="1"/>
</dbReference>
<dbReference type="Proteomes" id="UP001232584">
    <property type="component" value="Unassembled WGS sequence"/>
</dbReference>
<dbReference type="GO" id="GO:0005524">
    <property type="term" value="F:ATP binding"/>
    <property type="evidence" value="ECO:0007669"/>
    <property type="project" value="UniProtKB-KW"/>
</dbReference>
<dbReference type="Gene3D" id="3.40.50.300">
    <property type="entry name" value="P-loop containing nucleotide triphosphate hydrolases"/>
    <property type="match status" value="1"/>
</dbReference>
<dbReference type="InterPro" id="IPR027417">
    <property type="entry name" value="P-loop_NTPase"/>
</dbReference>
<dbReference type="PANTHER" id="PTHR24220:SF689">
    <property type="entry name" value="LIPOPROTEIN-RELEASING SYSTEM ATP-BINDING PROTEIN LOLD"/>
    <property type="match status" value="1"/>
</dbReference>
<keyword evidence="2" id="KW-0813">Transport</keyword>